<dbReference type="Gene3D" id="3.40.50.150">
    <property type="entry name" value="Vaccinia Virus protein VP39"/>
    <property type="match status" value="1"/>
</dbReference>
<keyword evidence="1" id="KW-0175">Coiled coil</keyword>
<proteinExistence type="predicted"/>
<evidence type="ECO:0000313" key="4">
    <source>
        <dbReference type="Proteomes" id="UP000234847"/>
    </source>
</evidence>
<dbReference type="NCBIfam" id="TIGR01444">
    <property type="entry name" value="fkbM_fam"/>
    <property type="match status" value="1"/>
</dbReference>
<comment type="caution">
    <text evidence="3">The sequence shown here is derived from an EMBL/GenBank/DDBJ whole genome shotgun (WGS) entry which is preliminary data.</text>
</comment>
<dbReference type="InterPro" id="IPR052514">
    <property type="entry name" value="SAM-dependent_MTase"/>
</dbReference>
<name>A0AAX0VNQ2_MICLU</name>
<dbReference type="GO" id="GO:0032259">
    <property type="term" value="P:methylation"/>
    <property type="evidence" value="ECO:0007669"/>
    <property type="project" value="UniProtKB-KW"/>
</dbReference>
<dbReference type="CDD" id="cd02440">
    <property type="entry name" value="AdoMet_MTases"/>
    <property type="match status" value="1"/>
</dbReference>
<accession>A0AAX0VNQ2</accession>
<dbReference type="PANTHER" id="PTHR34203">
    <property type="entry name" value="METHYLTRANSFERASE, FKBM FAMILY PROTEIN"/>
    <property type="match status" value="1"/>
</dbReference>
<evidence type="ECO:0000259" key="2">
    <source>
        <dbReference type="Pfam" id="PF05050"/>
    </source>
</evidence>
<dbReference type="SUPFAM" id="SSF53335">
    <property type="entry name" value="S-adenosyl-L-methionine-dependent methyltransferases"/>
    <property type="match status" value="1"/>
</dbReference>
<gene>
    <name evidence="3" type="ORF">CYJ95_02495</name>
</gene>
<organism evidence="3 4">
    <name type="scientific">Micrococcus luteus</name>
    <name type="common">Micrococcus lysodeikticus</name>
    <dbReference type="NCBI Taxonomy" id="1270"/>
    <lineage>
        <taxon>Bacteria</taxon>
        <taxon>Bacillati</taxon>
        <taxon>Actinomycetota</taxon>
        <taxon>Actinomycetes</taxon>
        <taxon>Micrococcales</taxon>
        <taxon>Micrococcaceae</taxon>
        <taxon>Micrococcus</taxon>
    </lineage>
</organism>
<feature type="domain" description="Methyltransferase FkbM" evidence="2">
    <location>
        <begin position="72"/>
        <end position="224"/>
    </location>
</feature>
<evidence type="ECO:0000256" key="1">
    <source>
        <dbReference type="SAM" id="Coils"/>
    </source>
</evidence>
<sequence length="419" mass="45662">MSRPTPRGGPMPTPGSDEPVARLLARGSEYSVIVPDAGEDYIQGMVLEGTVYESAMLEKMAEALSPGDVVVDVGANVGNHTLFLACAVGARVIAVEPDARLADAVRRSAALNGVEDAVEVHACAAGAGEGEAVLREGDPANLGTRSIDRSPEAEGDRVPVRTVDEIVGSRLVAMLKVDVEGFEAHVLDGARRTLRRSQPLLWIECLDEPAYEAAVERLRPLGYRVADVENSSPTVLFVPRSADERQEAGMDAVMRRMYAERSTALSLRERLRAGDGEPGEGAEMRADLAEAEADRDAARRRVEELEALVARNREDFRVLRGFVAEAEDRIWNQRDAQSEREAAQERLQEMEDALERLAVEKESALQAVQQTRATLRHVRSSRTFQAGKALREAQSLTGVRRAVPRLISIIRADKKGGQA</sequence>
<dbReference type="Proteomes" id="UP000234847">
    <property type="component" value="Unassembled WGS sequence"/>
</dbReference>
<feature type="coiled-coil region" evidence="1">
    <location>
        <begin position="281"/>
        <end position="374"/>
    </location>
</feature>
<dbReference type="InterPro" id="IPR006342">
    <property type="entry name" value="FkbM_mtfrase"/>
</dbReference>
<dbReference type="GO" id="GO:0008168">
    <property type="term" value="F:methyltransferase activity"/>
    <property type="evidence" value="ECO:0007669"/>
    <property type="project" value="UniProtKB-KW"/>
</dbReference>
<dbReference type="EMBL" id="PKJT01000001">
    <property type="protein sequence ID" value="PKZ83790.1"/>
    <property type="molecule type" value="Genomic_DNA"/>
</dbReference>
<dbReference type="AlphaFoldDB" id="A0AAX0VNQ2"/>
<dbReference type="PANTHER" id="PTHR34203:SF15">
    <property type="entry name" value="SLL1173 PROTEIN"/>
    <property type="match status" value="1"/>
</dbReference>
<protein>
    <submittedName>
        <fullName evidence="3">FkbM family methyltransferase</fullName>
    </submittedName>
</protein>
<dbReference type="InterPro" id="IPR029063">
    <property type="entry name" value="SAM-dependent_MTases_sf"/>
</dbReference>
<reference evidence="3 4" key="1">
    <citation type="submission" date="2017-12" db="EMBL/GenBank/DDBJ databases">
        <title>Phylogenetic diversity of female urinary microbiome.</title>
        <authorList>
            <person name="Thomas-White K."/>
            <person name="Wolfe A.J."/>
        </authorList>
    </citation>
    <scope>NUCLEOTIDE SEQUENCE [LARGE SCALE GENOMIC DNA]</scope>
    <source>
        <strain evidence="3 4">UMB0038</strain>
    </source>
</reference>
<keyword evidence="3" id="KW-0489">Methyltransferase</keyword>
<dbReference type="Pfam" id="PF05050">
    <property type="entry name" value="Methyltransf_21"/>
    <property type="match status" value="1"/>
</dbReference>
<evidence type="ECO:0000313" key="3">
    <source>
        <dbReference type="EMBL" id="PKZ83790.1"/>
    </source>
</evidence>
<keyword evidence="3" id="KW-0808">Transferase</keyword>